<evidence type="ECO:0000313" key="3">
    <source>
        <dbReference type="Proteomes" id="UP000254589"/>
    </source>
</evidence>
<accession>A0AAJ5CYI8</accession>
<evidence type="ECO:0000313" key="2">
    <source>
        <dbReference type="EMBL" id="SUA88582.1"/>
    </source>
</evidence>
<sequence>MTISNSLPAPPSSHPIGYGVSQPQRLPKPHILISLGTLGDGGSGLWRYCRRAVANPDTTVSMRIEPTHEWGTGGDTNLYGRAHRAR</sequence>
<comment type="caution">
    <text evidence="2">The sequence shown here is derived from an EMBL/GenBank/DDBJ whole genome shotgun (WGS) entry which is preliminary data.</text>
</comment>
<dbReference type="EMBL" id="UGSJ01000001">
    <property type="protein sequence ID" value="SUA88582.1"/>
    <property type="molecule type" value="Genomic_DNA"/>
</dbReference>
<proteinExistence type="predicted"/>
<gene>
    <name evidence="2" type="ORF">NCTC13159_00031</name>
</gene>
<organism evidence="2 3">
    <name type="scientific">Pandoraea pulmonicola</name>
    <dbReference type="NCBI Taxonomy" id="93221"/>
    <lineage>
        <taxon>Bacteria</taxon>
        <taxon>Pseudomonadati</taxon>
        <taxon>Pseudomonadota</taxon>
        <taxon>Betaproteobacteria</taxon>
        <taxon>Burkholderiales</taxon>
        <taxon>Burkholderiaceae</taxon>
        <taxon>Pandoraea</taxon>
    </lineage>
</organism>
<dbReference type="Proteomes" id="UP000254589">
    <property type="component" value="Unassembled WGS sequence"/>
</dbReference>
<evidence type="ECO:0000256" key="1">
    <source>
        <dbReference type="SAM" id="MobiDB-lite"/>
    </source>
</evidence>
<reference evidence="2 3" key="1">
    <citation type="submission" date="2018-06" db="EMBL/GenBank/DDBJ databases">
        <authorList>
            <consortium name="Pathogen Informatics"/>
            <person name="Doyle S."/>
        </authorList>
    </citation>
    <scope>NUCLEOTIDE SEQUENCE [LARGE SCALE GENOMIC DNA]</scope>
    <source>
        <strain evidence="2 3">NCTC13159</strain>
    </source>
</reference>
<protein>
    <submittedName>
        <fullName evidence="2">Uncharacterized protein</fullName>
    </submittedName>
</protein>
<name>A0AAJ5CYI8_PANPU</name>
<dbReference type="AlphaFoldDB" id="A0AAJ5CYI8"/>
<feature type="region of interest" description="Disordered" evidence="1">
    <location>
        <begin position="66"/>
        <end position="86"/>
    </location>
</feature>
<feature type="region of interest" description="Disordered" evidence="1">
    <location>
        <begin position="1"/>
        <end position="22"/>
    </location>
</feature>